<keyword evidence="1" id="KW-0732">Signal</keyword>
<dbReference type="Proteomes" id="UP000186817">
    <property type="component" value="Unassembled WGS sequence"/>
</dbReference>
<dbReference type="EMBL" id="LSRX01001873">
    <property type="protein sequence ID" value="OLP76983.1"/>
    <property type="molecule type" value="Genomic_DNA"/>
</dbReference>
<proteinExistence type="predicted"/>
<evidence type="ECO:0000313" key="2">
    <source>
        <dbReference type="EMBL" id="OLP76983.1"/>
    </source>
</evidence>
<protein>
    <recommendedName>
        <fullName evidence="4">Zeta toxin domain-containing protein</fullName>
    </recommendedName>
</protein>
<dbReference type="OrthoDB" id="423831at2759"/>
<keyword evidence="3" id="KW-1185">Reference proteome</keyword>
<dbReference type="InterPro" id="IPR027417">
    <property type="entry name" value="P-loop_NTPase"/>
</dbReference>
<feature type="chain" id="PRO_5011960466" description="Zeta toxin domain-containing protein" evidence="1">
    <location>
        <begin position="21"/>
        <end position="375"/>
    </location>
</feature>
<feature type="non-terminal residue" evidence="2">
    <location>
        <position position="375"/>
    </location>
</feature>
<evidence type="ECO:0000313" key="3">
    <source>
        <dbReference type="Proteomes" id="UP000186817"/>
    </source>
</evidence>
<sequence length="375" mass="40927">MKPNATRVLLAVALAAVVQWARTPVFATPRDRSRHVSRRRASDELSTLASFVQDPSFPAAVASAWSAVQTALTPAKDLVESLEKVRQFAETWSAQEAYAGKAAKTHADKLTKGIEQAVDAGNNVLIPIAQEADLPPEPIRGTPFEKLMFAVLQNTSVAGVYALHAEPGAGKSTAATLAALELKGRQPKDVIVLLQNDFERQLESFFCLSNVKYTAEITRPFFTSLKDKGIRVRLILDNVLDSSAIITQSGDRLRALARAANDNSHQIIVIVQSEAAAQAIGGLNGDTTRKGNQMPAELYRWSRQETVALLNSTNIQELLKKPLGDDAEAEDLNVLLAEALERSEIPDKYGRWRPRSTKRYIMTGDRPTAPLPIPG</sequence>
<accession>A0A1Q9C237</accession>
<evidence type="ECO:0008006" key="4">
    <source>
        <dbReference type="Google" id="ProtNLM"/>
    </source>
</evidence>
<name>A0A1Q9C237_SYMMI</name>
<dbReference type="SUPFAM" id="SSF52540">
    <property type="entry name" value="P-loop containing nucleoside triphosphate hydrolases"/>
    <property type="match status" value="1"/>
</dbReference>
<organism evidence="2 3">
    <name type="scientific">Symbiodinium microadriaticum</name>
    <name type="common">Dinoflagellate</name>
    <name type="synonym">Zooxanthella microadriatica</name>
    <dbReference type="NCBI Taxonomy" id="2951"/>
    <lineage>
        <taxon>Eukaryota</taxon>
        <taxon>Sar</taxon>
        <taxon>Alveolata</taxon>
        <taxon>Dinophyceae</taxon>
        <taxon>Suessiales</taxon>
        <taxon>Symbiodiniaceae</taxon>
        <taxon>Symbiodinium</taxon>
    </lineage>
</organism>
<feature type="signal peptide" evidence="1">
    <location>
        <begin position="1"/>
        <end position="20"/>
    </location>
</feature>
<evidence type="ECO:0000256" key="1">
    <source>
        <dbReference type="SAM" id="SignalP"/>
    </source>
</evidence>
<gene>
    <name evidence="2" type="ORF">AK812_SmicGene43016</name>
</gene>
<reference evidence="2 3" key="1">
    <citation type="submission" date="2016-02" db="EMBL/GenBank/DDBJ databases">
        <title>Genome analysis of coral dinoflagellate symbionts highlights evolutionary adaptations to a symbiotic lifestyle.</title>
        <authorList>
            <person name="Aranda M."/>
            <person name="Li Y."/>
            <person name="Liew Y.J."/>
            <person name="Baumgarten S."/>
            <person name="Simakov O."/>
            <person name="Wilson M."/>
            <person name="Piel J."/>
            <person name="Ashoor H."/>
            <person name="Bougouffa S."/>
            <person name="Bajic V.B."/>
            <person name="Ryu T."/>
            <person name="Ravasi T."/>
            <person name="Bayer T."/>
            <person name="Micklem G."/>
            <person name="Kim H."/>
            <person name="Bhak J."/>
            <person name="Lajeunesse T.C."/>
            <person name="Voolstra C.R."/>
        </authorList>
    </citation>
    <scope>NUCLEOTIDE SEQUENCE [LARGE SCALE GENOMIC DNA]</scope>
    <source>
        <strain evidence="2 3">CCMP2467</strain>
    </source>
</reference>
<comment type="caution">
    <text evidence="2">The sequence shown here is derived from an EMBL/GenBank/DDBJ whole genome shotgun (WGS) entry which is preliminary data.</text>
</comment>
<dbReference type="AlphaFoldDB" id="A0A1Q9C237"/>